<dbReference type="PANTHER" id="PTHR43350:SF19">
    <property type="entry name" value="D-GULOSIDE 3-DEHYDROGENASE"/>
    <property type="match status" value="1"/>
</dbReference>
<proteinExistence type="inferred from homology"/>
<keyword evidence="5" id="KW-0560">Oxidoreductase</keyword>
<evidence type="ECO:0000259" key="6">
    <source>
        <dbReference type="Pfam" id="PF00107"/>
    </source>
</evidence>
<dbReference type="InterPro" id="IPR013149">
    <property type="entry name" value="ADH-like_C"/>
</dbReference>
<evidence type="ECO:0000256" key="1">
    <source>
        <dbReference type="ARBA" id="ARBA00001947"/>
    </source>
</evidence>
<accession>A0A6B0YSD2</accession>
<reference evidence="7" key="1">
    <citation type="submission" date="2019-09" db="EMBL/GenBank/DDBJ databases">
        <title>Characterisation of the sponge microbiome using genome-centric metagenomics.</title>
        <authorList>
            <person name="Engelberts J.P."/>
            <person name="Robbins S.J."/>
            <person name="De Goeij J.M."/>
            <person name="Aranda M."/>
            <person name="Bell S.C."/>
            <person name="Webster N.S."/>
        </authorList>
    </citation>
    <scope>NUCLEOTIDE SEQUENCE</scope>
    <source>
        <strain evidence="7">SB0664_bin_27</strain>
    </source>
</reference>
<dbReference type="GO" id="GO:0046872">
    <property type="term" value="F:metal ion binding"/>
    <property type="evidence" value="ECO:0007669"/>
    <property type="project" value="UniProtKB-KW"/>
</dbReference>
<evidence type="ECO:0000256" key="4">
    <source>
        <dbReference type="ARBA" id="ARBA00022833"/>
    </source>
</evidence>
<feature type="domain" description="Alcohol dehydrogenase-like C-terminal" evidence="6">
    <location>
        <begin position="152"/>
        <end position="264"/>
    </location>
</feature>
<keyword evidence="3" id="KW-0479">Metal-binding</keyword>
<dbReference type="Pfam" id="PF00107">
    <property type="entry name" value="ADH_zinc_N"/>
    <property type="match status" value="1"/>
</dbReference>
<evidence type="ECO:0000256" key="2">
    <source>
        <dbReference type="ARBA" id="ARBA00008072"/>
    </source>
</evidence>
<comment type="cofactor">
    <cofactor evidence="1">
        <name>Zn(2+)</name>
        <dbReference type="ChEBI" id="CHEBI:29105"/>
    </cofactor>
</comment>
<dbReference type="EMBL" id="VXRG01000061">
    <property type="protein sequence ID" value="MXY93181.1"/>
    <property type="molecule type" value="Genomic_DNA"/>
</dbReference>
<dbReference type="PANTHER" id="PTHR43350">
    <property type="entry name" value="NAD-DEPENDENT ALCOHOL DEHYDROGENASE"/>
    <property type="match status" value="1"/>
</dbReference>
<dbReference type="SUPFAM" id="SSF51735">
    <property type="entry name" value="NAD(P)-binding Rossmann-fold domains"/>
    <property type="match status" value="1"/>
</dbReference>
<sequence length="333" mass="35827">MHGNRLVFRSGMQVEVEEFNVSAPGANEVLVRASCSQVSAGTELNQLRGMERSGHRAAYPGYAAVGLVLDVGEGITDFAPGSRVLIMGRHATHWTVDVTGSPLQNGYIQKLDDALTDEQATFAINGATVLHAVRRARLQIDESVVVFGVGVIGQLVTALARLVGAFPIVAVDLVEERLQLARQSGATHVVNASAEDPVETVREVTSGGAQCLFHASANPTILQTVFEAAGQRAKVVMVGSAPGTAEIGLQVELLRRELHVLGAYELDLEVPHVYWPWTPQRDRAVILRRIADQTLAVDHLISHRIPYTRAPKIYAQAAAGGEGWLGIILTWDA</sequence>
<comment type="similarity">
    <text evidence="2">Belongs to the zinc-containing alcohol dehydrogenase family.</text>
</comment>
<organism evidence="7">
    <name type="scientific">Caldilineaceae bacterium SB0664_bin_27</name>
    <dbReference type="NCBI Taxonomy" id="2605260"/>
    <lineage>
        <taxon>Bacteria</taxon>
        <taxon>Bacillati</taxon>
        <taxon>Chloroflexota</taxon>
        <taxon>Caldilineae</taxon>
        <taxon>Caldilineales</taxon>
        <taxon>Caldilineaceae</taxon>
    </lineage>
</organism>
<evidence type="ECO:0000313" key="7">
    <source>
        <dbReference type="EMBL" id="MXY93181.1"/>
    </source>
</evidence>
<dbReference type="GO" id="GO:0016491">
    <property type="term" value="F:oxidoreductase activity"/>
    <property type="evidence" value="ECO:0007669"/>
    <property type="project" value="UniProtKB-KW"/>
</dbReference>
<dbReference type="Gene3D" id="3.40.50.720">
    <property type="entry name" value="NAD(P)-binding Rossmann-like Domain"/>
    <property type="match status" value="1"/>
</dbReference>
<dbReference type="InterPro" id="IPR011032">
    <property type="entry name" value="GroES-like_sf"/>
</dbReference>
<name>A0A6B0YSD2_9CHLR</name>
<dbReference type="CDD" id="cd08255">
    <property type="entry name" value="2-desacetyl-2-hydroxyethyl_bacteriochlorophyllide_like"/>
    <property type="match status" value="1"/>
</dbReference>
<evidence type="ECO:0000256" key="5">
    <source>
        <dbReference type="ARBA" id="ARBA00023002"/>
    </source>
</evidence>
<dbReference type="AlphaFoldDB" id="A0A6B0YSD2"/>
<protein>
    <submittedName>
        <fullName evidence="7">Zinc-binding dehydrogenase</fullName>
    </submittedName>
</protein>
<gene>
    <name evidence="7" type="ORF">F4Y42_06980</name>
</gene>
<dbReference type="SUPFAM" id="SSF50129">
    <property type="entry name" value="GroES-like"/>
    <property type="match status" value="1"/>
</dbReference>
<dbReference type="InterPro" id="IPR036291">
    <property type="entry name" value="NAD(P)-bd_dom_sf"/>
</dbReference>
<comment type="caution">
    <text evidence="7">The sequence shown here is derived from an EMBL/GenBank/DDBJ whole genome shotgun (WGS) entry which is preliminary data.</text>
</comment>
<keyword evidence="4" id="KW-0862">Zinc</keyword>
<dbReference type="Gene3D" id="3.90.180.10">
    <property type="entry name" value="Medium-chain alcohol dehydrogenases, catalytic domain"/>
    <property type="match status" value="2"/>
</dbReference>
<evidence type="ECO:0000256" key="3">
    <source>
        <dbReference type="ARBA" id="ARBA00022723"/>
    </source>
</evidence>